<dbReference type="PANTHER" id="PTHR24198">
    <property type="entry name" value="ANKYRIN REPEAT AND PROTEIN KINASE DOMAIN-CONTAINING PROTEIN"/>
    <property type="match status" value="1"/>
</dbReference>
<dbReference type="Proteomes" id="UP001056384">
    <property type="component" value="Chromosome 5"/>
</dbReference>
<feature type="repeat" description="ANK" evidence="3">
    <location>
        <begin position="174"/>
        <end position="206"/>
    </location>
</feature>
<dbReference type="Gene3D" id="1.25.40.20">
    <property type="entry name" value="Ankyrin repeat-containing domain"/>
    <property type="match status" value="2"/>
</dbReference>
<dbReference type="AlphaFoldDB" id="A0A9Q9AXI7"/>
<evidence type="ECO:0000313" key="4">
    <source>
        <dbReference type="EMBL" id="USW53908.1"/>
    </source>
</evidence>
<gene>
    <name evidence="4" type="ORF">Slin15195_G072270</name>
</gene>
<sequence>MSTLFDKDPKPYIWRNRQMVMNPAHFYSLPDNLLRQAQARELMEEIYSVPLDSQTVVADLLANENEDLAPYMFYEAVKSGHAEVKKAIVDSGKVGLGSGPGKGWDDSVRAHQERRAQEVFGFDEAERTAGLRDWLREFNGESNTLMFHAAVAGAKDIILRLLELGIVPSSETNLSLVPLHAACYNGHLDCAKLLVESGMNINCRDEFGGTALMRAAVGGRTEIVRWLLENNARPHFRESREGKYNALEYGAGKDVEIVKMLLEACGWSPTALMGAASFGKIENFELIANKAGLLAPESPEKDGSTPQQRHLNAEQWQAVIGALDRGGSGGNADIIRILLAFIPAKAVEKDDVREALEQSALRATSGNHAEVVKLLLDFRIAGGADKDIVQEQINELLLDAANTNALETVRLLLDNYGADVNYRDRRTQTNALYNAVVKNHAEMVEVLAKEYSADIHQGSGKFANGPTPLWLAIDRQYESATRALLACGGPVESVSMSLVEGETTRVYVSTERTYRAPVKLQTVMNPAWDDEHSTESFLCLEYPDGWPGGVRQRRPDAELKDDRELRVPEDGGFVVV</sequence>
<keyword evidence="1" id="KW-0677">Repeat</keyword>
<dbReference type="PROSITE" id="PS50297">
    <property type="entry name" value="ANK_REP_REGION"/>
    <property type="match status" value="1"/>
</dbReference>
<name>A0A9Q9AXI7_9PEZI</name>
<organism evidence="4 5">
    <name type="scientific">Septoria linicola</name>
    <dbReference type="NCBI Taxonomy" id="215465"/>
    <lineage>
        <taxon>Eukaryota</taxon>
        <taxon>Fungi</taxon>
        <taxon>Dikarya</taxon>
        <taxon>Ascomycota</taxon>
        <taxon>Pezizomycotina</taxon>
        <taxon>Dothideomycetes</taxon>
        <taxon>Dothideomycetidae</taxon>
        <taxon>Mycosphaerellales</taxon>
        <taxon>Mycosphaerellaceae</taxon>
        <taxon>Septoria</taxon>
    </lineage>
</organism>
<accession>A0A9Q9AXI7</accession>
<evidence type="ECO:0000256" key="1">
    <source>
        <dbReference type="ARBA" id="ARBA00022737"/>
    </source>
</evidence>
<feature type="repeat" description="ANK" evidence="3">
    <location>
        <begin position="207"/>
        <end position="239"/>
    </location>
</feature>
<evidence type="ECO:0000313" key="5">
    <source>
        <dbReference type="Proteomes" id="UP001056384"/>
    </source>
</evidence>
<dbReference type="PROSITE" id="PS50088">
    <property type="entry name" value="ANK_REPEAT"/>
    <property type="match status" value="2"/>
</dbReference>
<proteinExistence type="predicted"/>
<dbReference type="InterPro" id="IPR036770">
    <property type="entry name" value="Ankyrin_rpt-contain_sf"/>
</dbReference>
<dbReference type="EMBL" id="CP099422">
    <property type="protein sequence ID" value="USW53908.1"/>
    <property type="molecule type" value="Genomic_DNA"/>
</dbReference>
<dbReference type="Pfam" id="PF12796">
    <property type="entry name" value="Ank_2"/>
    <property type="match status" value="2"/>
</dbReference>
<protein>
    <submittedName>
        <fullName evidence="4">Ankyrin repeat-containing domain superfamily</fullName>
    </submittedName>
</protein>
<keyword evidence="5" id="KW-1185">Reference proteome</keyword>
<dbReference type="PANTHER" id="PTHR24198:SF165">
    <property type="entry name" value="ANKYRIN REPEAT-CONTAINING PROTEIN-RELATED"/>
    <property type="match status" value="1"/>
</dbReference>
<dbReference type="InterPro" id="IPR002110">
    <property type="entry name" value="Ankyrin_rpt"/>
</dbReference>
<evidence type="ECO:0000256" key="2">
    <source>
        <dbReference type="ARBA" id="ARBA00023043"/>
    </source>
</evidence>
<keyword evidence="2 3" id="KW-0040">ANK repeat</keyword>
<reference evidence="4" key="1">
    <citation type="submission" date="2022-06" db="EMBL/GenBank/DDBJ databases">
        <title>Complete genome sequences of two strains of the flax pathogen Septoria linicola.</title>
        <authorList>
            <person name="Lapalu N."/>
            <person name="Simon A."/>
            <person name="Demenou B."/>
            <person name="Paumier D."/>
            <person name="Guillot M.-P."/>
            <person name="Gout L."/>
            <person name="Valade R."/>
        </authorList>
    </citation>
    <scope>NUCLEOTIDE SEQUENCE</scope>
    <source>
        <strain evidence="4">SE15195</strain>
    </source>
</reference>
<evidence type="ECO:0000256" key="3">
    <source>
        <dbReference type="PROSITE-ProRule" id="PRU00023"/>
    </source>
</evidence>
<dbReference type="SMART" id="SM00248">
    <property type="entry name" value="ANK"/>
    <property type="match status" value="8"/>
</dbReference>
<dbReference type="SUPFAM" id="SSF48403">
    <property type="entry name" value="Ankyrin repeat"/>
    <property type="match status" value="1"/>
</dbReference>